<name>A0ABS3SSJ2_9FLAO</name>
<sequence length="72" mass="8240">MRATVSYASNLAGDNTDKTKNEALVIIYELIPYVSVKTIEIIDNNLVELTPQEKDKRIVMLADMIKEICEFY</sequence>
<comment type="caution">
    <text evidence="1">The sequence shown here is derived from an EMBL/GenBank/DDBJ whole genome shotgun (WGS) entry which is preliminary data.</text>
</comment>
<gene>
    <name evidence="1" type="ORF">J4051_06210</name>
</gene>
<dbReference type="EMBL" id="JAGEVG010000005">
    <property type="protein sequence ID" value="MBO3097853.1"/>
    <property type="molecule type" value="Genomic_DNA"/>
</dbReference>
<evidence type="ECO:0000313" key="1">
    <source>
        <dbReference type="EMBL" id="MBO3097853.1"/>
    </source>
</evidence>
<keyword evidence="2" id="KW-1185">Reference proteome</keyword>
<proteinExistence type="predicted"/>
<dbReference type="RefSeq" id="WP_208232991.1">
    <property type="nucleotide sequence ID" value="NZ_JAGEVG010000005.1"/>
</dbReference>
<reference evidence="1 2" key="1">
    <citation type="submission" date="2021-03" db="EMBL/GenBank/DDBJ databases">
        <title>Gelidibacter sp. nov., isolated from costal sediment.</title>
        <authorList>
            <person name="Lun K.-Y."/>
        </authorList>
    </citation>
    <scope>NUCLEOTIDE SEQUENCE [LARGE SCALE GENOMIC DNA]</scope>
    <source>
        <strain evidence="1 2">DF109</strain>
    </source>
</reference>
<evidence type="ECO:0000313" key="2">
    <source>
        <dbReference type="Proteomes" id="UP000681315"/>
    </source>
</evidence>
<protein>
    <submittedName>
        <fullName evidence="1">Uncharacterized protein</fullName>
    </submittedName>
</protein>
<accession>A0ABS3SSJ2</accession>
<dbReference type="Proteomes" id="UP000681315">
    <property type="component" value="Unassembled WGS sequence"/>
</dbReference>
<organism evidence="1 2">
    <name type="scientific">Gelidibacter pelagius</name>
    <dbReference type="NCBI Taxonomy" id="2819985"/>
    <lineage>
        <taxon>Bacteria</taxon>
        <taxon>Pseudomonadati</taxon>
        <taxon>Bacteroidota</taxon>
        <taxon>Flavobacteriia</taxon>
        <taxon>Flavobacteriales</taxon>
        <taxon>Flavobacteriaceae</taxon>
        <taxon>Gelidibacter</taxon>
    </lineage>
</organism>